<evidence type="ECO:0000256" key="4">
    <source>
        <dbReference type="SAM" id="MobiDB-lite"/>
    </source>
</evidence>
<dbReference type="InterPro" id="IPR007484">
    <property type="entry name" value="Peptidase_M28"/>
</dbReference>
<feature type="compositionally biased region" description="Basic and acidic residues" evidence="4">
    <location>
        <begin position="369"/>
        <end position="378"/>
    </location>
</feature>
<feature type="region of interest" description="Disordered" evidence="4">
    <location>
        <begin position="368"/>
        <end position="410"/>
    </location>
</feature>
<keyword evidence="1" id="KW-0808">Transferase</keyword>
<keyword evidence="3" id="KW-0862">Zinc</keyword>
<comment type="caution">
    <text evidence="6">The sequence shown here is derived from an EMBL/GenBank/DDBJ whole genome shotgun (WGS) entry which is preliminary data.</text>
</comment>
<dbReference type="InterPro" id="IPR040234">
    <property type="entry name" value="QC/QCL"/>
</dbReference>
<dbReference type="GO" id="GO:0016603">
    <property type="term" value="F:glutaminyl-peptide cyclotransferase activity"/>
    <property type="evidence" value="ECO:0007669"/>
    <property type="project" value="InterPro"/>
</dbReference>
<reference evidence="6" key="1">
    <citation type="submission" date="2022-01" db="EMBL/GenBank/DDBJ databases">
        <title>Comparative genomics reveals a dynamic genome evolution in the ectomycorrhizal milk-cap (Lactarius) mushrooms.</title>
        <authorList>
            <consortium name="DOE Joint Genome Institute"/>
            <person name="Lebreton A."/>
            <person name="Tang N."/>
            <person name="Kuo A."/>
            <person name="LaButti K."/>
            <person name="Drula E."/>
            <person name="Barry K."/>
            <person name="Clum A."/>
            <person name="Lipzen A."/>
            <person name="Mousain D."/>
            <person name="Ng V."/>
            <person name="Wang R."/>
            <person name="Wang X."/>
            <person name="Dai Y."/>
            <person name="Henrissat B."/>
            <person name="Grigoriev I.V."/>
            <person name="Guerin-Laguette A."/>
            <person name="Yu F."/>
            <person name="Martin F.M."/>
        </authorList>
    </citation>
    <scope>NUCLEOTIDE SEQUENCE</scope>
    <source>
        <strain evidence="6">QP</strain>
    </source>
</reference>
<dbReference type="Gene3D" id="3.40.630.10">
    <property type="entry name" value="Zn peptidases"/>
    <property type="match status" value="1"/>
</dbReference>
<accession>A0AAD4QCR3</accession>
<keyword evidence="2" id="KW-0012">Acyltransferase</keyword>
<protein>
    <recommendedName>
        <fullName evidence="3">Peptide hydrolase</fullName>
        <ecNumber evidence="3">3.4.-.-</ecNumber>
    </recommendedName>
</protein>
<keyword evidence="3" id="KW-0378">Hydrolase</keyword>
<dbReference type="EC" id="3.4.-.-" evidence="3"/>
<dbReference type="CDD" id="cd03880">
    <property type="entry name" value="M28_QC_like"/>
    <property type="match status" value="1"/>
</dbReference>
<evidence type="ECO:0000256" key="3">
    <source>
        <dbReference type="RuleBase" id="RU361240"/>
    </source>
</evidence>
<dbReference type="GO" id="GO:0006508">
    <property type="term" value="P:proteolysis"/>
    <property type="evidence" value="ECO:0007669"/>
    <property type="project" value="UniProtKB-KW"/>
</dbReference>
<evidence type="ECO:0000259" key="5">
    <source>
        <dbReference type="Pfam" id="PF04389"/>
    </source>
</evidence>
<dbReference type="Pfam" id="PF04389">
    <property type="entry name" value="Peptidase_M28"/>
    <property type="match status" value="1"/>
</dbReference>
<dbReference type="PANTHER" id="PTHR12283">
    <property type="entry name" value="GLUTAMINYL-PEPTIDE CYCLOTRANSFERASE"/>
    <property type="match status" value="1"/>
</dbReference>
<evidence type="ECO:0000313" key="7">
    <source>
        <dbReference type="Proteomes" id="UP001201163"/>
    </source>
</evidence>
<feature type="domain" description="Peptidase M28" evidence="5">
    <location>
        <begin position="105"/>
        <end position="357"/>
    </location>
</feature>
<dbReference type="EMBL" id="JAKELL010000012">
    <property type="protein sequence ID" value="KAH8995447.1"/>
    <property type="molecule type" value="Genomic_DNA"/>
</dbReference>
<dbReference type="GO" id="GO:0008233">
    <property type="term" value="F:peptidase activity"/>
    <property type="evidence" value="ECO:0007669"/>
    <property type="project" value="UniProtKB-KW"/>
</dbReference>
<dbReference type="PANTHER" id="PTHR12283:SF6">
    <property type="entry name" value="GLUTAMINYL-PEPTIDE CYCLOTRANSFERASE-RELATED"/>
    <property type="match status" value="1"/>
</dbReference>
<gene>
    <name evidence="6" type="ORF">EDB92DRAFT_1943444</name>
</gene>
<feature type="chain" id="PRO_5041768689" description="Peptide hydrolase" evidence="3">
    <location>
        <begin position="17"/>
        <end position="410"/>
    </location>
</feature>
<dbReference type="Proteomes" id="UP001201163">
    <property type="component" value="Unassembled WGS sequence"/>
</dbReference>
<feature type="signal peptide" evidence="3">
    <location>
        <begin position="1"/>
        <end position="16"/>
    </location>
</feature>
<keyword evidence="7" id="KW-1185">Reference proteome</keyword>
<proteinExistence type="inferred from homology"/>
<evidence type="ECO:0000256" key="2">
    <source>
        <dbReference type="ARBA" id="ARBA00023315"/>
    </source>
</evidence>
<comment type="similarity">
    <text evidence="3">Belongs to the peptidase M28 family.</text>
</comment>
<evidence type="ECO:0000256" key="1">
    <source>
        <dbReference type="ARBA" id="ARBA00022679"/>
    </source>
</evidence>
<keyword evidence="3" id="KW-0732">Signal</keyword>
<organism evidence="6 7">
    <name type="scientific">Lactarius akahatsu</name>
    <dbReference type="NCBI Taxonomy" id="416441"/>
    <lineage>
        <taxon>Eukaryota</taxon>
        <taxon>Fungi</taxon>
        <taxon>Dikarya</taxon>
        <taxon>Basidiomycota</taxon>
        <taxon>Agaricomycotina</taxon>
        <taxon>Agaricomycetes</taxon>
        <taxon>Russulales</taxon>
        <taxon>Russulaceae</taxon>
        <taxon>Lactarius</taxon>
    </lineage>
</organism>
<dbReference type="GO" id="GO:0008270">
    <property type="term" value="F:zinc ion binding"/>
    <property type="evidence" value="ECO:0007669"/>
    <property type="project" value="TreeGrafter"/>
</dbReference>
<sequence>MFRWLLIWSFFTLSLAASLLGERALPALSSSALTDLAKMRDSSKNLDASDPHSHLQKILIPRPPDTENSTLVRNYIVSTLRNLKWHIEEDSFIESTPYGPKNFTNVIATKDPEAPRRVVLSAHFDSKYFPFFPQNQFVGATDSAASCAMMLDIAETLDPLLDARAKRIEEGDLDPEEDEDAAETTLQLIFFDGEEAFRVWSDIDSIYGARHLAETWAAAYLPPHPKRRLLSPSTPTTQLSTIEHLVLLDLLGAAHPLVRSYFPDTAWLFDALVDAETRLRTAGILDAAVLGRSFFRPRSATDNSLGYMGDDHLPFLRRGVSVLHVIAEPFPSVWHTLGDDATVLDLPTLRAWNLIFRVFFAEYLGLRPESSKRDEPSPSKRHAPPVKKSDSELTRDSAFIPELQNTDCES</sequence>
<dbReference type="InterPro" id="IPR037457">
    <property type="entry name" value="M28_QC"/>
</dbReference>
<dbReference type="AlphaFoldDB" id="A0AAD4QCR3"/>
<keyword evidence="3" id="KW-0645">Protease</keyword>
<dbReference type="FunFam" id="3.40.630.10:FF:000081">
    <property type="entry name" value="Peptide hydrolase"/>
    <property type="match status" value="1"/>
</dbReference>
<keyword evidence="3" id="KW-0479">Metal-binding</keyword>
<name>A0AAD4QCR3_9AGAM</name>
<dbReference type="SUPFAM" id="SSF53187">
    <property type="entry name" value="Zn-dependent exopeptidases"/>
    <property type="match status" value="1"/>
</dbReference>
<evidence type="ECO:0000313" key="6">
    <source>
        <dbReference type="EMBL" id="KAH8995447.1"/>
    </source>
</evidence>